<dbReference type="Proteomes" id="UP000235015">
    <property type="component" value="Unassembled WGS sequence"/>
</dbReference>
<dbReference type="PANTHER" id="PTHR12215:SF10">
    <property type="entry name" value="L-AMINOADIPATE-SEMIALDEHYDE DEHYDROGENASE-PHOSPHOPANTETHEINYL TRANSFERASE"/>
    <property type="match status" value="1"/>
</dbReference>
<dbReference type="InterPro" id="IPR055066">
    <property type="entry name" value="AASDHPPT_N"/>
</dbReference>
<name>A0A2N6D004_9GAMM</name>
<comment type="similarity">
    <text evidence="1">Belongs to the P-Pant transferase superfamily. Gsp/Sfp/HetI/AcpT family.</text>
</comment>
<dbReference type="InterPro" id="IPR050559">
    <property type="entry name" value="P-Pant_transferase_sf"/>
</dbReference>
<gene>
    <name evidence="5" type="ORF">C0630_02225</name>
</gene>
<evidence type="ECO:0000256" key="2">
    <source>
        <dbReference type="ARBA" id="ARBA00022679"/>
    </source>
</evidence>
<dbReference type="InterPro" id="IPR037143">
    <property type="entry name" value="4-PPantetheinyl_Trfase_dom_sf"/>
</dbReference>
<protein>
    <submittedName>
        <fullName evidence="5">Uncharacterized protein</fullName>
    </submittedName>
</protein>
<dbReference type="STRING" id="1111735.GCA_000428045_02879"/>
<accession>A0A2N6D004</accession>
<dbReference type="GO" id="GO:0000287">
    <property type="term" value="F:magnesium ion binding"/>
    <property type="evidence" value="ECO:0007669"/>
    <property type="project" value="InterPro"/>
</dbReference>
<proteinExistence type="inferred from homology"/>
<dbReference type="GO" id="GO:0005829">
    <property type="term" value="C:cytosol"/>
    <property type="evidence" value="ECO:0007669"/>
    <property type="project" value="TreeGrafter"/>
</dbReference>
<evidence type="ECO:0000259" key="4">
    <source>
        <dbReference type="Pfam" id="PF22624"/>
    </source>
</evidence>
<evidence type="ECO:0000313" key="6">
    <source>
        <dbReference type="Proteomes" id="UP000235015"/>
    </source>
</evidence>
<evidence type="ECO:0000313" key="5">
    <source>
        <dbReference type="EMBL" id="PLX63002.1"/>
    </source>
</evidence>
<evidence type="ECO:0000256" key="1">
    <source>
        <dbReference type="ARBA" id="ARBA00010990"/>
    </source>
</evidence>
<reference evidence="5 6" key="1">
    <citation type="submission" date="2017-11" db="EMBL/GenBank/DDBJ databases">
        <title>Genome-resolved metagenomics identifies genetic mobility, metabolic interactions, and unexpected diversity in perchlorate-reducing communities.</title>
        <authorList>
            <person name="Barnum T.P."/>
            <person name="Figueroa I.A."/>
            <person name="Carlstrom C.I."/>
            <person name="Lucas L.N."/>
            <person name="Engelbrektson A.L."/>
            <person name="Coates J.D."/>
        </authorList>
    </citation>
    <scope>NUCLEOTIDE SEQUENCE [LARGE SCALE GENOMIC DNA]</scope>
    <source>
        <strain evidence="5">BM301</strain>
    </source>
</reference>
<dbReference type="GO" id="GO:0019878">
    <property type="term" value="P:lysine biosynthetic process via aminoadipic acid"/>
    <property type="evidence" value="ECO:0007669"/>
    <property type="project" value="TreeGrafter"/>
</dbReference>
<organism evidence="5 6">
    <name type="scientific">Sedimenticola selenatireducens</name>
    <dbReference type="NCBI Taxonomy" id="191960"/>
    <lineage>
        <taxon>Bacteria</taxon>
        <taxon>Pseudomonadati</taxon>
        <taxon>Pseudomonadota</taxon>
        <taxon>Gammaproteobacteria</taxon>
        <taxon>Chromatiales</taxon>
        <taxon>Sedimenticolaceae</taxon>
        <taxon>Sedimenticola</taxon>
    </lineage>
</organism>
<keyword evidence="2" id="KW-0808">Transferase</keyword>
<evidence type="ECO:0000259" key="3">
    <source>
        <dbReference type="Pfam" id="PF01648"/>
    </source>
</evidence>
<dbReference type="InterPro" id="IPR008278">
    <property type="entry name" value="4-PPantetheinyl_Trfase_dom"/>
</dbReference>
<dbReference type="RefSeq" id="WP_273437577.1">
    <property type="nucleotide sequence ID" value="NZ_PKUN01000002.1"/>
</dbReference>
<sequence>MLKIDQWIIPDVMPALPGRNEVHIWKIELSTPGLDLAHLLTPDEQIRRKQLSHREEQTRFGNARGCLRSILSAYSGIPPALIQISYGERGKPRLKSAENNLQFNLSHAGELALLAVSTEYPIGIDLEFVVMRKSLRRIARKMFDHEVFRQLESLDDEALKQAFFVHWTALEASTKAEGRCIFSRSMKNGRLSCVNFQPHPGWCAALASVGSLPAAKNWSTLKFSPDLDTQIV</sequence>
<comment type="caution">
    <text evidence="5">The sequence shown here is derived from an EMBL/GenBank/DDBJ whole genome shotgun (WGS) entry which is preliminary data.</text>
</comment>
<dbReference type="Pfam" id="PF22624">
    <property type="entry name" value="AASDHPPT_N"/>
    <property type="match status" value="1"/>
</dbReference>
<feature type="domain" description="4'-phosphopantetheinyl transferase N-terminal" evidence="4">
    <location>
        <begin position="37"/>
        <end position="117"/>
    </location>
</feature>
<dbReference type="PANTHER" id="PTHR12215">
    <property type="entry name" value="PHOSPHOPANTETHEINE TRANSFERASE"/>
    <property type="match status" value="1"/>
</dbReference>
<feature type="domain" description="4'-phosphopantetheinyl transferase" evidence="3">
    <location>
        <begin position="121"/>
        <end position="181"/>
    </location>
</feature>
<dbReference type="Gene3D" id="3.90.470.20">
    <property type="entry name" value="4'-phosphopantetheinyl transferase domain"/>
    <property type="match status" value="1"/>
</dbReference>
<dbReference type="GO" id="GO:0008897">
    <property type="term" value="F:holo-[acyl-carrier-protein] synthase activity"/>
    <property type="evidence" value="ECO:0007669"/>
    <property type="project" value="InterPro"/>
</dbReference>
<dbReference type="SUPFAM" id="SSF56214">
    <property type="entry name" value="4'-phosphopantetheinyl transferase"/>
    <property type="match status" value="2"/>
</dbReference>
<dbReference type="AlphaFoldDB" id="A0A2N6D004"/>
<dbReference type="Pfam" id="PF01648">
    <property type="entry name" value="ACPS"/>
    <property type="match status" value="1"/>
</dbReference>
<dbReference type="EMBL" id="PKUN01000002">
    <property type="protein sequence ID" value="PLX63002.1"/>
    <property type="molecule type" value="Genomic_DNA"/>
</dbReference>